<dbReference type="EMBL" id="CM051407">
    <property type="protein sequence ID" value="KAJ4701894.1"/>
    <property type="molecule type" value="Genomic_DNA"/>
</dbReference>
<keyword evidence="2" id="KW-1185">Reference proteome</keyword>
<accession>A0ACC1WSP9</accession>
<proteinExistence type="predicted"/>
<organism evidence="1 2">
    <name type="scientific">Melia azedarach</name>
    <name type="common">Chinaberry tree</name>
    <dbReference type="NCBI Taxonomy" id="155640"/>
    <lineage>
        <taxon>Eukaryota</taxon>
        <taxon>Viridiplantae</taxon>
        <taxon>Streptophyta</taxon>
        <taxon>Embryophyta</taxon>
        <taxon>Tracheophyta</taxon>
        <taxon>Spermatophyta</taxon>
        <taxon>Magnoliopsida</taxon>
        <taxon>eudicotyledons</taxon>
        <taxon>Gunneridae</taxon>
        <taxon>Pentapetalae</taxon>
        <taxon>rosids</taxon>
        <taxon>malvids</taxon>
        <taxon>Sapindales</taxon>
        <taxon>Meliaceae</taxon>
        <taxon>Melia</taxon>
    </lineage>
</organism>
<reference evidence="1 2" key="1">
    <citation type="journal article" date="2023" name="Science">
        <title>Complex scaffold remodeling in plant triterpene biosynthesis.</title>
        <authorList>
            <person name="De La Pena R."/>
            <person name="Hodgson H."/>
            <person name="Liu J.C."/>
            <person name="Stephenson M.J."/>
            <person name="Martin A.C."/>
            <person name="Owen C."/>
            <person name="Harkess A."/>
            <person name="Leebens-Mack J."/>
            <person name="Jimenez L.E."/>
            <person name="Osbourn A."/>
            <person name="Sattely E.S."/>
        </authorList>
    </citation>
    <scope>NUCLEOTIDE SEQUENCE [LARGE SCALE GENOMIC DNA]</scope>
    <source>
        <strain evidence="2">cv. JPN11</strain>
        <tissue evidence="1">Leaf</tissue>
    </source>
</reference>
<evidence type="ECO:0000313" key="2">
    <source>
        <dbReference type="Proteomes" id="UP001164539"/>
    </source>
</evidence>
<comment type="caution">
    <text evidence="1">The sequence shown here is derived from an EMBL/GenBank/DDBJ whole genome shotgun (WGS) entry which is preliminary data.</text>
</comment>
<gene>
    <name evidence="1" type="ORF">OWV82_025067</name>
</gene>
<protein>
    <submittedName>
        <fullName evidence="1">WD40-repeat-containing domain protein</fullName>
    </submittedName>
</protein>
<dbReference type="Proteomes" id="UP001164539">
    <property type="component" value="Chromosome 14"/>
</dbReference>
<sequence>MQMAIPHKGKFFLLCLLFILASPPNCKTLVSSIQHEHNHVSYRDPETESPSEINFGQQDLLLHKLEEIVRNLSEIVTKLESKLSEPSKVSSIDGTQSLESLRLALEVKDKINRRKYDDKKLIKEVKGEDKIQDGERARAVSVTKYSPFWSERFQFVSAVKLESDPTCVNILPFRDFEGHSKYVAVGDDKGGVFVFLRNGDVSLEFHTLCESPVMAMVSYMSVYKNETVLVTGHENGVILIHRVYERSTGEDWSSLIMENVGKFVATDNGEESLPITMLEVHHVGRKRYILSADVSGKIRIFTEDGMVHGSAMLSSRPLVFLKQRLLFLTESGAGSLDLRTMKVRESECEGLNHSLVRNYVFDATERSKAYGYTSEGDLIHVLLLGDVMNFKCRVRSKRKFDMHEPHAFQAIKGYLLIVNEEKIFVYNVSTQHYVRSGGPRLLFSAGLDEIRSSFLNYQVMDVDVDVEKRRVVPLIASDREKLLVLGLGGGYVGMYHSKLPVFKGESSVMSWTSPVFFFILFLFGAWHFFAKKKEALTSWGPDEPFSSTTASAATGAPIGSGSGDRSFVDASSRNADMMDLRSGLRGPSRRYVSPSRYPGGATSSFRPSPTDPNARPPVDPNFRSASELKFRGSTLESAGFSKRSSSLFVNNQVVDDSN</sequence>
<evidence type="ECO:0000313" key="1">
    <source>
        <dbReference type="EMBL" id="KAJ4701894.1"/>
    </source>
</evidence>
<name>A0ACC1WSP9_MELAZ</name>